<name>A0AAU7UAU5_9DEIO</name>
<dbReference type="GO" id="GO:0016874">
    <property type="term" value="F:ligase activity"/>
    <property type="evidence" value="ECO:0007669"/>
    <property type="project" value="UniProtKB-KW"/>
</dbReference>
<dbReference type="Pfam" id="PF13563">
    <property type="entry name" value="2_5_RNA_ligase2"/>
    <property type="match status" value="1"/>
</dbReference>
<proteinExistence type="predicted"/>
<dbReference type="Gene3D" id="3.90.1140.10">
    <property type="entry name" value="Cyclic phosphodiesterase"/>
    <property type="match status" value="1"/>
</dbReference>
<dbReference type="KEGG" id="dsc:ABOD76_19770"/>
<protein>
    <submittedName>
        <fullName evidence="1">2'-5' RNA ligase family protein</fullName>
    </submittedName>
</protein>
<reference evidence="1" key="1">
    <citation type="submission" date="2024-06" db="EMBL/GenBank/DDBJ databases">
        <title>Draft Genome Sequence of Deinococcus sonorensis Type Strain KR-87, a Biofilm Producing Representative of the Genus Deinococcus.</title>
        <authorList>
            <person name="Boren L.S."/>
            <person name="Grosso R.A."/>
            <person name="Hugenberg-Cox A.N."/>
            <person name="Hill J.T.E."/>
            <person name="Albert C.M."/>
            <person name="Tuohy J.M."/>
        </authorList>
    </citation>
    <scope>NUCLEOTIDE SEQUENCE</scope>
    <source>
        <strain evidence="1">KR-87</strain>
    </source>
</reference>
<dbReference type="SUPFAM" id="SSF55144">
    <property type="entry name" value="LigT-like"/>
    <property type="match status" value="1"/>
</dbReference>
<dbReference type="EMBL" id="CP158299">
    <property type="protein sequence ID" value="XBV85635.1"/>
    <property type="molecule type" value="Genomic_DNA"/>
</dbReference>
<dbReference type="RefSeq" id="WP_350243675.1">
    <property type="nucleotide sequence ID" value="NZ_CP158299.1"/>
</dbReference>
<keyword evidence="1" id="KW-0436">Ligase</keyword>
<accession>A0AAU7UAU5</accession>
<dbReference type="AlphaFoldDB" id="A0AAU7UAU5"/>
<sequence length="171" mass="18848">MTHSMFIGIEPPADLSAAIRAWQVQLHHDITAPHVTVKPPQGMSAEVAARCRAVCPQLPAFALRLHGVRTFDSRVIYLDAQGEGLHHLHWSLVEASGLPATSHERGGYTPHLTMVLSRRPMNVSWPEALASARAEFGSVDRTYTVEAAVLYVKDRPGQPYRVAERWPLLGG</sequence>
<organism evidence="1">
    <name type="scientific">Deinococcus sonorensis KR-87</name>
    <dbReference type="NCBI Taxonomy" id="694439"/>
    <lineage>
        <taxon>Bacteria</taxon>
        <taxon>Thermotogati</taxon>
        <taxon>Deinococcota</taxon>
        <taxon>Deinococci</taxon>
        <taxon>Deinococcales</taxon>
        <taxon>Deinococcaceae</taxon>
        <taxon>Deinococcus</taxon>
    </lineage>
</organism>
<evidence type="ECO:0000313" key="1">
    <source>
        <dbReference type="EMBL" id="XBV85635.1"/>
    </source>
</evidence>
<dbReference type="InterPro" id="IPR009097">
    <property type="entry name" value="Cyclic_Pdiesterase"/>
</dbReference>
<gene>
    <name evidence="1" type="ORF">ABOD76_19770</name>
</gene>